<proteinExistence type="predicted"/>
<dbReference type="EC" id="3.1.2.-" evidence="3"/>
<dbReference type="GO" id="GO:0016787">
    <property type="term" value="F:hydrolase activity"/>
    <property type="evidence" value="ECO:0007669"/>
    <property type="project" value="UniProtKB-KW"/>
</dbReference>
<protein>
    <submittedName>
        <fullName evidence="3">Hydroxyphenylacetyl-CoA thioesterase PaaI</fullName>
        <ecNumber evidence="3">3.1.2.-</ecNumber>
    </submittedName>
</protein>
<accession>A0ABY4YIH8</accession>
<dbReference type="NCBIfam" id="TIGR02286">
    <property type="entry name" value="PaaD"/>
    <property type="match status" value="1"/>
</dbReference>
<keyword evidence="1 3" id="KW-0378">Hydrolase</keyword>
<dbReference type="PANTHER" id="PTHR42856:SF1">
    <property type="entry name" value="ACYL-COENZYME A THIOESTERASE PAAI"/>
    <property type="match status" value="1"/>
</dbReference>
<dbReference type="SUPFAM" id="SSF54637">
    <property type="entry name" value="Thioesterase/thiol ester dehydrase-isomerase"/>
    <property type="match status" value="1"/>
</dbReference>
<dbReference type="Gene3D" id="3.10.129.10">
    <property type="entry name" value="Hotdog Thioesterase"/>
    <property type="match status" value="1"/>
</dbReference>
<evidence type="ECO:0000313" key="3">
    <source>
        <dbReference type="EMBL" id="USQ76508.1"/>
    </source>
</evidence>
<organism evidence="3 4">
    <name type="scientific">Ornithinimicrobium cryptoxanthini</name>
    <dbReference type="NCBI Taxonomy" id="2934161"/>
    <lineage>
        <taxon>Bacteria</taxon>
        <taxon>Bacillati</taxon>
        <taxon>Actinomycetota</taxon>
        <taxon>Actinomycetes</taxon>
        <taxon>Micrococcales</taxon>
        <taxon>Ornithinimicrobiaceae</taxon>
        <taxon>Ornithinimicrobium</taxon>
    </lineage>
</organism>
<name>A0ABY4YIH8_9MICO</name>
<dbReference type="RefSeq" id="WP_252621212.1">
    <property type="nucleotide sequence ID" value="NZ_CP099490.1"/>
</dbReference>
<dbReference type="InterPro" id="IPR006683">
    <property type="entry name" value="Thioestr_dom"/>
</dbReference>
<gene>
    <name evidence="3" type="primary">paaI</name>
    <name evidence="3" type="ORF">NF557_00805</name>
</gene>
<dbReference type="EMBL" id="CP099490">
    <property type="protein sequence ID" value="USQ76508.1"/>
    <property type="molecule type" value="Genomic_DNA"/>
</dbReference>
<dbReference type="CDD" id="cd03443">
    <property type="entry name" value="PaaI_thioesterase"/>
    <property type="match status" value="1"/>
</dbReference>
<dbReference type="PANTHER" id="PTHR42856">
    <property type="entry name" value="ACYL-COENZYME A THIOESTERASE PAAI"/>
    <property type="match status" value="1"/>
</dbReference>
<evidence type="ECO:0000256" key="1">
    <source>
        <dbReference type="ARBA" id="ARBA00022801"/>
    </source>
</evidence>
<dbReference type="NCBIfam" id="TIGR00369">
    <property type="entry name" value="unchar_dom_1"/>
    <property type="match status" value="1"/>
</dbReference>
<dbReference type="InterPro" id="IPR052723">
    <property type="entry name" value="Acyl-CoA_thioesterase_PaaI"/>
</dbReference>
<evidence type="ECO:0000313" key="4">
    <source>
        <dbReference type="Proteomes" id="UP001056535"/>
    </source>
</evidence>
<feature type="domain" description="Thioesterase" evidence="2">
    <location>
        <begin position="53"/>
        <end position="123"/>
    </location>
</feature>
<sequence length="146" mass="15212">MTDDLRHVRAMWAQDRASGALGIECISVSHDGTLGAATARMAVTETMVNGHDICHGGLVFTLADSAFALACNVGGPPTVAATCDITFVAPARLHDVLVATARERTAYGRSGITDVTVTREADGALIAEFRGRSRSLPSRTTTAGPD</sequence>
<keyword evidence="4" id="KW-1185">Reference proteome</keyword>
<dbReference type="Proteomes" id="UP001056535">
    <property type="component" value="Chromosome"/>
</dbReference>
<dbReference type="Pfam" id="PF03061">
    <property type="entry name" value="4HBT"/>
    <property type="match status" value="1"/>
</dbReference>
<dbReference type="InterPro" id="IPR029069">
    <property type="entry name" value="HotDog_dom_sf"/>
</dbReference>
<dbReference type="InterPro" id="IPR011973">
    <property type="entry name" value="PaaD"/>
</dbReference>
<dbReference type="InterPro" id="IPR003736">
    <property type="entry name" value="PAAI_dom"/>
</dbReference>
<reference evidence="3" key="1">
    <citation type="submission" date="2022-06" db="EMBL/GenBank/DDBJ databases">
        <title>Ornithinimicrobium JY.X270.</title>
        <authorList>
            <person name="Huang Y."/>
        </authorList>
    </citation>
    <scope>NUCLEOTIDE SEQUENCE</scope>
    <source>
        <strain evidence="3">JY.X270</strain>
    </source>
</reference>
<evidence type="ECO:0000259" key="2">
    <source>
        <dbReference type="Pfam" id="PF03061"/>
    </source>
</evidence>